<gene>
    <name evidence="3" type="ORF">RNC47_31585</name>
</gene>
<evidence type="ECO:0000256" key="1">
    <source>
        <dbReference type="ARBA" id="ARBA00023125"/>
    </source>
</evidence>
<dbReference type="PROSITE" id="PS50937">
    <property type="entry name" value="HTH_MERR_2"/>
    <property type="match status" value="1"/>
</dbReference>
<reference evidence="4" key="1">
    <citation type="submission" date="2023-07" db="EMBL/GenBank/DDBJ databases">
        <title>30 novel species of actinomycetes from the DSMZ collection.</title>
        <authorList>
            <person name="Nouioui I."/>
        </authorList>
    </citation>
    <scope>NUCLEOTIDE SEQUENCE [LARGE SCALE GENOMIC DNA]</scope>
    <source>
        <strain evidence="4">DSM 44918</strain>
    </source>
</reference>
<dbReference type="CDD" id="cd00592">
    <property type="entry name" value="HTH_MerR-like"/>
    <property type="match status" value="1"/>
</dbReference>
<keyword evidence="1" id="KW-0238">DNA-binding</keyword>
<sequence length="266" mass="28984">MRIGELADLVGTTPRAVRHYHRVGLLPEPTRHPNGYRHYTLRDAITLARVRRLRDLGLSLDEIRDVLAEDAGKDLVEVLTELDADLARQEADIRRRRAHLAWLLRQADETGGLGAEAPVSFELTALFEDMARVSTGLEGPEPAWAAKERALLALLETGPPGGAHRWLDGLLATLTTDPEAVTRAYAVYAMFDELADAAVDDPRVELTARAVVDGLPEEAREALSTPGALSEENTAGGFADAFFAEFTPAQAAAIHRAMELLREPAP</sequence>
<dbReference type="PANTHER" id="PTHR30204:SF93">
    <property type="entry name" value="HTH MERR-TYPE DOMAIN-CONTAINING PROTEIN"/>
    <property type="match status" value="1"/>
</dbReference>
<evidence type="ECO:0000259" key="2">
    <source>
        <dbReference type="PROSITE" id="PS50937"/>
    </source>
</evidence>
<name>A0ABU2LZ45_9ACTN</name>
<organism evidence="3 4">
    <name type="scientific">Streptomyces millisiae</name>
    <dbReference type="NCBI Taxonomy" id="3075542"/>
    <lineage>
        <taxon>Bacteria</taxon>
        <taxon>Bacillati</taxon>
        <taxon>Actinomycetota</taxon>
        <taxon>Actinomycetes</taxon>
        <taxon>Kitasatosporales</taxon>
        <taxon>Streptomycetaceae</taxon>
        <taxon>Streptomyces</taxon>
    </lineage>
</organism>
<keyword evidence="4" id="KW-1185">Reference proteome</keyword>
<comment type="caution">
    <text evidence="3">The sequence shown here is derived from an EMBL/GenBank/DDBJ whole genome shotgun (WGS) entry which is preliminary data.</text>
</comment>
<feature type="domain" description="HTH merR-type" evidence="2">
    <location>
        <begin position="1"/>
        <end position="69"/>
    </location>
</feature>
<dbReference type="SUPFAM" id="SSF46955">
    <property type="entry name" value="Putative DNA-binding domain"/>
    <property type="match status" value="1"/>
</dbReference>
<dbReference type="EMBL" id="JAVREM010000076">
    <property type="protein sequence ID" value="MDT0322866.1"/>
    <property type="molecule type" value="Genomic_DNA"/>
</dbReference>
<dbReference type="InterPro" id="IPR000551">
    <property type="entry name" value="MerR-type_HTH_dom"/>
</dbReference>
<dbReference type="InterPro" id="IPR047057">
    <property type="entry name" value="MerR_fam"/>
</dbReference>
<dbReference type="Pfam" id="PF13411">
    <property type="entry name" value="MerR_1"/>
    <property type="match status" value="1"/>
</dbReference>
<dbReference type="InterPro" id="IPR009061">
    <property type="entry name" value="DNA-bd_dom_put_sf"/>
</dbReference>
<dbReference type="Proteomes" id="UP001183420">
    <property type="component" value="Unassembled WGS sequence"/>
</dbReference>
<accession>A0ABU2LZ45</accession>
<dbReference type="SMART" id="SM00422">
    <property type="entry name" value="HTH_MERR"/>
    <property type="match status" value="1"/>
</dbReference>
<protein>
    <submittedName>
        <fullName evidence="3">MerR family transcriptional regulator</fullName>
    </submittedName>
</protein>
<proteinExistence type="predicted"/>
<dbReference type="Gene3D" id="1.10.1660.10">
    <property type="match status" value="1"/>
</dbReference>
<evidence type="ECO:0000313" key="3">
    <source>
        <dbReference type="EMBL" id="MDT0322866.1"/>
    </source>
</evidence>
<dbReference type="RefSeq" id="WP_311603738.1">
    <property type="nucleotide sequence ID" value="NZ_JAVREM010000076.1"/>
</dbReference>
<dbReference type="PANTHER" id="PTHR30204">
    <property type="entry name" value="REDOX-CYCLING DRUG-SENSING TRANSCRIPTIONAL ACTIVATOR SOXR"/>
    <property type="match status" value="1"/>
</dbReference>
<evidence type="ECO:0000313" key="4">
    <source>
        <dbReference type="Proteomes" id="UP001183420"/>
    </source>
</evidence>